<accession>A0ACD3RSE0</accession>
<proteinExistence type="predicted"/>
<evidence type="ECO:0000313" key="2">
    <source>
        <dbReference type="Proteomes" id="UP000793456"/>
    </source>
</evidence>
<evidence type="ECO:0000313" key="1">
    <source>
        <dbReference type="EMBL" id="TMS22348.1"/>
    </source>
</evidence>
<dbReference type="Proteomes" id="UP000793456">
    <property type="component" value="Chromosome II"/>
</dbReference>
<protein>
    <submittedName>
        <fullName evidence="1">Uncharacterized protein</fullName>
    </submittedName>
</protein>
<organism evidence="1 2">
    <name type="scientific">Larimichthys crocea</name>
    <name type="common">Large yellow croaker</name>
    <name type="synonym">Pseudosciaena crocea</name>
    <dbReference type="NCBI Taxonomy" id="215358"/>
    <lineage>
        <taxon>Eukaryota</taxon>
        <taxon>Metazoa</taxon>
        <taxon>Chordata</taxon>
        <taxon>Craniata</taxon>
        <taxon>Vertebrata</taxon>
        <taxon>Euteleostomi</taxon>
        <taxon>Actinopterygii</taxon>
        <taxon>Neopterygii</taxon>
        <taxon>Teleostei</taxon>
        <taxon>Neoteleostei</taxon>
        <taxon>Acanthomorphata</taxon>
        <taxon>Eupercaria</taxon>
        <taxon>Sciaenidae</taxon>
        <taxon>Larimichthys</taxon>
    </lineage>
</organism>
<dbReference type="EMBL" id="CM011675">
    <property type="protein sequence ID" value="TMS22348.1"/>
    <property type="molecule type" value="Genomic_DNA"/>
</dbReference>
<sequence length="353" mass="40840">KIPAPPSNNSLNNNPIFYTPDEPPINVLDQITEGQAEFGDLAAAQEHEIQCQLEAEKELEREMELESQRQREEEERYQLLLRLQEVEHDMEAYAHTAEELRTMLEEEDDETARMQAMENLEFCNYTLETLALEQQQLQEMTLLSSQPKPLDSTTTSDSTPAAGTEDPELRMLEKRSKVIEELLQTEKDYIKDLQMCVAEIIEPLQKKQVKNVDFDGLFGNISSVIDLSQRLLDTLHDTDSIGKVFLDFKAELEEVYKIYCQNHDDAISLLETYEKDENIQRHVLECLERLRGKTNYINLGSFLIKPVQRVMRYPLLLMELLGATPESHHDRPQLTKALQAVKEINLVKYRKGD</sequence>
<reference evidence="1" key="1">
    <citation type="submission" date="2018-11" db="EMBL/GenBank/DDBJ databases">
        <title>The sequence and de novo assembly of Larimichthys crocea genome using PacBio and Hi-C technologies.</title>
        <authorList>
            <person name="Xu P."/>
            <person name="Chen B."/>
            <person name="Zhou Z."/>
            <person name="Ke Q."/>
            <person name="Wu Y."/>
            <person name="Bai H."/>
            <person name="Pu F."/>
        </authorList>
    </citation>
    <scope>NUCLEOTIDE SEQUENCE</scope>
    <source>
        <tissue evidence="1">Muscle</tissue>
    </source>
</reference>
<name>A0ACD3RSE0_LARCR</name>
<comment type="caution">
    <text evidence="1">The sequence shown here is derived from an EMBL/GenBank/DDBJ whole genome shotgun (WGS) entry which is preliminary data.</text>
</comment>
<feature type="non-terminal residue" evidence="1">
    <location>
        <position position="1"/>
    </location>
</feature>
<keyword evidence="2" id="KW-1185">Reference proteome</keyword>
<gene>
    <name evidence="1" type="ORF">E3U43_012613</name>
</gene>